<proteinExistence type="predicted"/>
<sequence>MDPANGEPDVLGKIDALLTRHRTGAPTRQDLASAEAQAARAAIPVLTEIITDDSTIPVLTEAVPPSRTNEAATTSHGKPPLDIEAAASEQAITNELVTDNSHDETALHQIEEFMVQELENRIALEFTATLDRALNELLEHSREHIRLAVRVALRQRLDTPPNGAGEDPDQP</sequence>
<dbReference type="KEGG" id="sdr:SCD_n00809"/>
<gene>
    <name evidence="1" type="ORF">SCD_n00809</name>
</gene>
<dbReference type="AlphaFoldDB" id="S6A9T1"/>
<keyword evidence="2" id="KW-1185">Reference proteome</keyword>
<dbReference type="OrthoDB" id="9835537at2"/>
<dbReference type="HOGENOM" id="CLU_1577690_0_0_4"/>
<name>S6A9T1_SULDS</name>
<dbReference type="STRING" id="1163617.SCD_n00809"/>
<dbReference type="Proteomes" id="UP000015559">
    <property type="component" value="Chromosome"/>
</dbReference>
<dbReference type="EMBL" id="AP013066">
    <property type="protein sequence ID" value="BAN34650.1"/>
    <property type="molecule type" value="Genomic_DNA"/>
</dbReference>
<accession>S6A9T1</accession>
<evidence type="ECO:0000313" key="1">
    <source>
        <dbReference type="EMBL" id="BAN34650.1"/>
    </source>
</evidence>
<evidence type="ECO:0000313" key="2">
    <source>
        <dbReference type="Proteomes" id="UP000015559"/>
    </source>
</evidence>
<reference evidence="1 2" key="1">
    <citation type="journal article" date="2012" name="Appl. Environ. Microbiol.">
        <title>Draft genome sequence of a psychrotolerant sulfur-oxidizing bacterium, Sulfuricella denitrificans skB26, and proteomic insights into cold adaptation.</title>
        <authorList>
            <person name="Watanabe T."/>
            <person name="Kojima H."/>
            <person name="Fukui M."/>
        </authorList>
    </citation>
    <scope>NUCLEOTIDE SEQUENCE [LARGE SCALE GENOMIC DNA]</scope>
    <source>
        <strain evidence="2">skB26</strain>
    </source>
</reference>
<dbReference type="RefSeq" id="WP_009206403.1">
    <property type="nucleotide sequence ID" value="NC_022357.1"/>
</dbReference>
<organism evidence="1 2">
    <name type="scientific">Sulfuricella denitrificans (strain DSM 22764 / NBRC 105220 / skB26)</name>
    <dbReference type="NCBI Taxonomy" id="1163617"/>
    <lineage>
        <taxon>Bacteria</taxon>
        <taxon>Pseudomonadati</taxon>
        <taxon>Pseudomonadota</taxon>
        <taxon>Betaproteobacteria</taxon>
        <taxon>Nitrosomonadales</taxon>
        <taxon>Sulfuricellaceae</taxon>
        <taxon>Sulfuricella</taxon>
    </lineage>
</organism>
<protein>
    <submittedName>
        <fullName evidence="1">Uncharacterized protein</fullName>
    </submittedName>
</protein>